<dbReference type="KEGG" id="pyr:P186_0688"/>
<dbReference type="STRING" id="1104324.P186_0688"/>
<dbReference type="PROSITE" id="PS51084">
    <property type="entry name" value="HIT_2"/>
    <property type="match status" value="1"/>
</dbReference>
<evidence type="ECO:0000313" key="3">
    <source>
        <dbReference type="EMBL" id="AET32138.1"/>
    </source>
</evidence>
<feature type="domain" description="HIT" evidence="2">
    <location>
        <begin position="27"/>
        <end position="140"/>
    </location>
</feature>
<name>G7VI46_9CREN</name>
<dbReference type="PANTHER" id="PTHR42997">
    <property type="entry name" value="HIT FAMILY HYDROLASE"/>
    <property type="match status" value="1"/>
</dbReference>
<dbReference type="SUPFAM" id="SSF54197">
    <property type="entry name" value="HIT-like"/>
    <property type="match status" value="1"/>
</dbReference>
<dbReference type="InterPro" id="IPR011146">
    <property type="entry name" value="HIT-like"/>
</dbReference>
<evidence type="ECO:0000259" key="2">
    <source>
        <dbReference type="PROSITE" id="PS51084"/>
    </source>
</evidence>
<dbReference type="InterPro" id="IPR052908">
    <property type="entry name" value="AP-4-A_phosphorylase"/>
</dbReference>
<dbReference type="Pfam" id="PF01230">
    <property type="entry name" value="HIT"/>
    <property type="match status" value="1"/>
</dbReference>
<evidence type="ECO:0000256" key="1">
    <source>
        <dbReference type="PROSITE-ProRule" id="PRU00464"/>
    </source>
</evidence>
<proteinExistence type="predicted"/>
<organism evidence="3 4">
    <name type="scientific">Pyrobaculum ferrireducens</name>
    <dbReference type="NCBI Taxonomy" id="1104324"/>
    <lineage>
        <taxon>Archaea</taxon>
        <taxon>Thermoproteota</taxon>
        <taxon>Thermoprotei</taxon>
        <taxon>Thermoproteales</taxon>
        <taxon>Thermoproteaceae</taxon>
        <taxon>Pyrobaculum</taxon>
    </lineage>
</organism>
<evidence type="ECO:0000313" key="4">
    <source>
        <dbReference type="Proteomes" id="UP000005867"/>
    </source>
</evidence>
<dbReference type="Gene3D" id="3.30.428.10">
    <property type="entry name" value="HIT-like"/>
    <property type="match status" value="1"/>
</dbReference>
<dbReference type="RefSeq" id="WP_014287966.1">
    <property type="nucleotide sequence ID" value="NC_016645.1"/>
</dbReference>
<dbReference type="GO" id="GO:0003824">
    <property type="term" value="F:catalytic activity"/>
    <property type="evidence" value="ECO:0007669"/>
    <property type="project" value="InterPro"/>
</dbReference>
<reference evidence="3 4" key="1">
    <citation type="journal article" date="2012" name="J. Bacteriol.">
        <title>Complete genome sequence of strain 1860, a crenarchaeon of the genus pyrobaculum able to grow with various electron acceptors.</title>
        <authorList>
            <person name="Mardanov A.V."/>
            <person name="Gumerov V.M."/>
            <person name="Slobodkina G.B."/>
            <person name="Beletsky A.V."/>
            <person name="Bonch-Osmolovskaya E.A."/>
            <person name="Ravin N.V."/>
            <person name="Skryabin K.G."/>
        </authorList>
    </citation>
    <scope>NUCLEOTIDE SEQUENCE [LARGE SCALE GENOMIC DNA]</scope>
    <source>
        <strain evidence="3 4">1860</strain>
    </source>
</reference>
<keyword evidence="4" id="KW-1185">Reference proteome</keyword>
<sequence length="153" mass="17413">MGYRVVYAPWRYRYIKNIGKEGCFLCRAAGEPHRDDENLVPHRGRHVFAILNKYPYTWGHVMIAPYRHISQFEEMTAEEWTEMVALARRLTQALARIAGARDFIIGINVGRAAGAGLESHIHLHVIPKDTEVPPASDLDPALVQLTRDLRKAL</sequence>
<dbReference type="AlphaFoldDB" id="G7VI46"/>
<dbReference type="PANTHER" id="PTHR42997:SF1">
    <property type="entry name" value="AP-4-A PHOSPHORYLASE"/>
    <property type="match status" value="1"/>
</dbReference>
<dbReference type="HOGENOM" id="CLU_056776_1_2_2"/>
<dbReference type="GeneID" id="11594952"/>
<accession>G7VI46</accession>
<dbReference type="InterPro" id="IPR036265">
    <property type="entry name" value="HIT-like_sf"/>
</dbReference>
<dbReference type="OrthoDB" id="26806at2157"/>
<dbReference type="Proteomes" id="UP000005867">
    <property type="component" value="Chromosome"/>
</dbReference>
<feature type="short sequence motif" description="Histidine triad motif" evidence="1">
    <location>
        <begin position="120"/>
        <end position="124"/>
    </location>
</feature>
<dbReference type="EMBL" id="CP003098">
    <property type="protein sequence ID" value="AET32138.1"/>
    <property type="molecule type" value="Genomic_DNA"/>
</dbReference>
<dbReference type="eggNOG" id="arCOG00419">
    <property type="taxonomic scope" value="Archaea"/>
</dbReference>
<dbReference type="BioCyc" id="PSP1104324:GJSN-676-MONOMER"/>
<gene>
    <name evidence="3" type="ORF">P186_0688</name>
</gene>
<protein>
    <recommendedName>
        <fullName evidence="2">HIT domain-containing protein</fullName>
    </recommendedName>
</protein>